<protein>
    <submittedName>
        <fullName evidence="1">Uncharacterized protein</fullName>
    </submittedName>
</protein>
<reference evidence="1 2" key="1">
    <citation type="journal article" date="2022" name="Allergy">
        <title>Genome assembly and annotation of Periplaneta americana reveal a comprehensive cockroach allergen profile.</title>
        <authorList>
            <person name="Wang L."/>
            <person name="Xiong Q."/>
            <person name="Saelim N."/>
            <person name="Wang L."/>
            <person name="Nong W."/>
            <person name="Wan A.T."/>
            <person name="Shi M."/>
            <person name="Liu X."/>
            <person name="Cao Q."/>
            <person name="Hui J.H.L."/>
            <person name="Sookrung N."/>
            <person name="Leung T.F."/>
            <person name="Tungtrongchitr A."/>
            <person name="Tsui S.K.W."/>
        </authorList>
    </citation>
    <scope>NUCLEOTIDE SEQUENCE [LARGE SCALE GENOMIC DNA]</scope>
    <source>
        <strain evidence="1">PWHHKU_190912</strain>
    </source>
</reference>
<dbReference type="EMBL" id="JAJSOF020000033">
    <property type="protein sequence ID" value="KAJ4429769.1"/>
    <property type="molecule type" value="Genomic_DNA"/>
</dbReference>
<evidence type="ECO:0000313" key="2">
    <source>
        <dbReference type="Proteomes" id="UP001148838"/>
    </source>
</evidence>
<sequence length="336" mass="38584">MEGNIIKRQVLHRQAREILLKAYNYFININEQNSAGHHGAGRNVANAQKTTAEACGVGLRTVQRIVREGNKSFNVSGTATFRSPGKHPRREKTVSELDDFNKSVLRRTVLDMYFRESDSEESDGTDEGISDFDYNQCCQLNMNIVARSGERNIIKYVIAFCDEEKQTGQYLFPINQATKRATDITDRSELLKKKIRREGVCAGDEKLESPEKNRPRELLIIVKGFENKVLKKIFRAKRNEATGEWRKLHNTELHALYSSPDIIMNIKSRRLRWARMGEFRNAYKVLVGRPEGKRPLGRPRRRWEDNIKIDLREVGYDGTVETGLILLRIGTNGGLM</sequence>
<evidence type="ECO:0000313" key="1">
    <source>
        <dbReference type="EMBL" id="KAJ4429769.1"/>
    </source>
</evidence>
<organism evidence="1 2">
    <name type="scientific">Periplaneta americana</name>
    <name type="common">American cockroach</name>
    <name type="synonym">Blatta americana</name>
    <dbReference type="NCBI Taxonomy" id="6978"/>
    <lineage>
        <taxon>Eukaryota</taxon>
        <taxon>Metazoa</taxon>
        <taxon>Ecdysozoa</taxon>
        <taxon>Arthropoda</taxon>
        <taxon>Hexapoda</taxon>
        <taxon>Insecta</taxon>
        <taxon>Pterygota</taxon>
        <taxon>Neoptera</taxon>
        <taxon>Polyneoptera</taxon>
        <taxon>Dictyoptera</taxon>
        <taxon>Blattodea</taxon>
        <taxon>Blattoidea</taxon>
        <taxon>Blattidae</taxon>
        <taxon>Blattinae</taxon>
        <taxon>Periplaneta</taxon>
    </lineage>
</organism>
<name>A0ABQ8S7C0_PERAM</name>
<dbReference type="Proteomes" id="UP001148838">
    <property type="component" value="Unassembled WGS sequence"/>
</dbReference>
<gene>
    <name evidence="1" type="ORF">ANN_21973</name>
</gene>
<proteinExistence type="predicted"/>
<accession>A0ABQ8S7C0</accession>
<keyword evidence="2" id="KW-1185">Reference proteome</keyword>
<comment type="caution">
    <text evidence="1">The sequence shown here is derived from an EMBL/GenBank/DDBJ whole genome shotgun (WGS) entry which is preliminary data.</text>
</comment>